<name>A0A1U7P4Q7_9DEIO</name>
<reference evidence="1 2" key="1">
    <citation type="submission" date="2017-01" db="EMBL/GenBank/DDBJ databases">
        <title>Genome Analysis of Deinococcus marmoris KOPRI26562.</title>
        <authorList>
            <person name="Kim J.H."/>
            <person name="Oh H.-M."/>
        </authorList>
    </citation>
    <scope>NUCLEOTIDE SEQUENCE [LARGE SCALE GENOMIC DNA]</scope>
    <source>
        <strain evidence="1 2">KOPRI26562</strain>
    </source>
</reference>
<proteinExistence type="predicted"/>
<accession>A0A1U7P4Q7</accession>
<comment type="caution">
    <text evidence="1">The sequence shown here is derived from an EMBL/GenBank/DDBJ whole genome shotgun (WGS) entry which is preliminary data.</text>
</comment>
<sequence>MPDHDVTAQFMIEAPQSYIPLFTVHRERVGPVFGAALAVAFGHAIDAPTNLRVTFTDRFQLVEANGQHGRVPSSEEVQGLLLGVAVALAIDLGGHRHTVVDLKSGRVTDA</sequence>
<keyword evidence="2" id="KW-1185">Reference proteome</keyword>
<dbReference type="Proteomes" id="UP000186607">
    <property type="component" value="Unassembled WGS sequence"/>
</dbReference>
<protein>
    <submittedName>
        <fullName evidence="1">Uncharacterized protein</fullName>
    </submittedName>
</protein>
<dbReference type="EMBL" id="MSTI01000007">
    <property type="protein sequence ID" value="OLV20157.1"/>
    <property type="molecule type" value="Genomic_DNA"/>
</dbReference>
<dbReference type="RefSeq" id="WP_075830114.1">
    <property type="nucleotide sequence ID" value="NZ_MSTI01000007.1"/>
</dbReference>
<gene>
    <name evidence="1" type="ORF">BOO71_0000499</name>
</gene>
<organism evidence="1 2">
    <name type="scientific">Deinococcus marmoris</name>
    <dbReference type="NCBI Taxonomy" id="249408"/>
    <lineage>
        <taxon>Bacteria</taxon>
        <taxon>Thermotogati</taxon>
        <taxon>Deinococcota</taxon>
        <taxon>Deinococci</taxon>
        <taxon>Deinococcales</taxon>
        <taxon>Deinococcaceae</taxon>
        <taxon>Deinococcus</taxon>
    </lineage>
</organism>
<dbReference type="STRING" id="249408.BOO71_0000499"/>
<evidence type="ECO:0000313" key="1">
    <source>
        <dbReference type="EMBL" id="OLV20157.1"/>
    </source>
</evidence>
<evidence type="ECO:0000313" key="2">
    <source>
        <dbReference type="Proteomes" id="UP000186607"/>
    </source>
</evidence>
<dbReference type="AlphaFoldDB" id="A0A1U7P4Q7"/>